<dbReference type="InterPro" id="IPR032847">
    <property type="entry name" value="PRPF17"/>
</dbReference>
<dbReference type="PaxDb" id="8022-A0A060ZE72"/>
<protein>
    <submittedName>
        <fullName evidence="2">Uncharacterized protein</fullName>
    </submittedName>
</protein>
<dbReference type="PROSITE" id="PS50082">
    <property type="entry name" value="WD_REPEATS_2"/>
    <property type="match status" value="2"/>
</dbReference>
<sequence>MTGSGIRGPRQNNRTGGICAYVICKCFSLVSLPSGHSKAVRDICFNNTGTQYMSAAYDRYLKLWDTETGQCISRFTNRKVPYCVKFNPDEDKQNLFVAGMSDKKIVQWDARTGEVVQEYDRHLGAVNTITFVDENRRFVSTSDDKSLRVWEW</sequence>
<dbReference type="PANTHER" id="PTHR43979:SF1">
    <property type="entry name" value="PRE-MRNA-PROCESSING FACTOR 17"/>
    <property type="match status" value="1"/>
</dbReference>
<name>A0A060ZE72_ONCMY</name>
<feature type="repeat" description="WD" evidence="1">
    <location>
        <begin position="33"/>
        <end position="74"/>
    </location>
</feature>
<organism evidence="2 3">
    <name type="scientific">Oncorhynchus mykiss</name>
    <name type="common">Rainbow trout</name>
    <name type="synonym">Salmo gairdneri</name>
    <dbReference type="NCBI Taxonomy" id="8022"/>
    <lineage>
        <taxon>Eukaryota</taxon>
        <taxon>Metazoa</taxon>
        <taxon>Chordata</taxon>
        <taxon>Craniata</taxon>
        <taxon>Vertebrata</taxon>
        <taxon>Euteleostomi</taxon>
        <taxon>Actinopterygii</taxon>
        <taxon>Neopterygii</taxon>
        <taxon>Teleostei</taxon>
        <taxon>Protacanthopterygii</taxon>
        <taxon>Salmoniformes</taxon>
        <taxon>Salmonidae</taxon>
        <taxon>Salmoninae</taxon>
        <taxon>Oncorhynchus</taxon>
    </lineage>
</organism>
<proteinExistence type="predicted"/>
<keyword evidence="1" id="KW-0853">WD repeat</keyword>
<evidence type="ECO:0000256" key="1">
    <source>
        <dbReference type="PROSITE-ProRule" id="PRU00221"/>
    </source>
</evidence>
<evidence type="ECO:0000313" key="3">
    <source>
        <dbReference type="Proteomes" id="UP000193380"/>
    </source>
</evidence>
<dbReference type="Proteomes" id="UP000193380">
    <property type="component" value="Unassembled WGS sequence"/>
</dbReference>
<accession>A0A060ZE72</accession>
<dbReference type="PANTHER" id="PTHR43979">
    <property type="entry name" value="PRE-MRNA-PROCESSING FACTOR 17"/>
    <property type="match status" value="1"/>
</dbReference>
<dbReference type="GO" id="GO:0003729">
    <property type="term" value="F:mRNA binding"/>
    <property type="evidence" value="ECO:0007669"/>
    <property type="project" value="TreeGrafter"/>
</dbReference>
<dbReference type="EMBL" id="FR947594">
    <property type="protein sequence ID" value="CDQ99530.1"/>
    <property type="molecule type" value="Genomic_DNA"/>
</dbReference>
<dbReference type="SMART" id="SM00320">
    <property type="entry name" value="WD40"/>
    <property type="match status" value="3"/>
</dbReference>
<dbReference type="InterPro" id="IPR036322">
    <property type="entry name" value="WD40_repeat_dom_sf"/>
</dbReference>
<evidence type="ECO:0000313" key="2">
    <source>
        <dbReference type="EMBL" id="CDQ99530.1"/>
    </source>
</evidence>
<dbReference type="AlphaFoldDB" id="A0A060ZE72"/>
<dbReference type="Pfam" id="PF00400">
    <property type="entry name" value="WD40"/>
    <property type="match status" value="3"/>
</dbReference>
<feature type="repeat" description="WD" evidence="1">
    <location>
        <begin position="119"/>
        <end position="152"/>
    </location>
</feature>
<gene>
    <name evidence="2" type="ORF">GSONMT00056121001</name>
</gene>
<dbReference type="GO" id="GO:0071013">
    <property type="term" value="C:catalytic step 2 spliceosome"/>
    <property type="evidence" value="ECO:0007669"/>
    <property type="project" value="InterPro"/>
</dbReference>
<dbReference type="Gene3D" id="2.130.10.10">
    <property type="entry name" value="YVTN repeat-like/Quinoprotein amine dehydrogenase"/>
    <property type="match status" value="1"/>
</dbReference>
<dbReference type="SUPFAM" id="SSF50978">
    <property type="entry name" value="WD40 repeat-like"/>
    <property type="match status" value="1"/>
</dbReference>
<dbReference type="PROSITE" id="PS50294">
    <property type="entry name" value="WD_REPEATS_REGION"/>
    <property type="match status" value="2"/>
</dbReference>
<dbReference type="InterPro" id="IPR001680">
    <property type="entry name" value="WD40_rpt"/>
</dbReference>
<dbReference type="InterPro" id="IPR015943">
    <property type="entry name" value="WD40/YVTN_repeat-like_dom_sf"/>
</dbReference>
<dbReference type="STRING" id="8022.A0A060ZE72"/>
<reference evidence="2" key="1">
    <citation type="journal article" date="2014" name="Nat. Commun.">
        <title>The rainbow trout genome provides novel insights into evolution after whole-genome duplication in vertebrates.</title>
        <authorList>
            <person name="Berthelot C."/>
            <person name="Brunet F."/>
            <person name="Chalopin D."/>
            <person name="Juanchich A."/>
            <person name="Bernard M."/>
            <person name="Noel B."/>
            <person name="Bento P."/>
            <person name="Da Silva C."/>
            <person name="Labadie K."/>
            <person name="Alberti A."/>
            <person name="Aury J.M."/>
            <person name="Louis A."/>
            <person name="Dehais P."/>
            <person name="Bardou P."/>
            <person name="Montfort J."/>
            <person name="Klopp C."/>
            <person name="Cabau C."/>
            <person name="Gaspin C."/>
            <person name="Thorgaard G.H."/>
            <person name="Boussaha M."/>
            <person name="Quillet E."/>
            <person name="Guyomard R."/>
            <person name="Galiana D."/>
            <person name="Bobe J."/>
            <person name="Volff J.N."/>
            <person name="Genet C."/>
            <person name="Wincker P."/>
            <person name="Jaillon O."/>
            <person name="Roest Crollius H."/>
            <person name="Guiguen Y."/>
        </authorList>
    </citation>
    <scope>NUCLEOTIDE SEQUENCE [LARGE SCALE GENOMIC DNA]</scope>
</reference>
<dbReference type="GO" id="GO:0000398">
    <property type="term" value="P:mRNA splicing, via spliceosome"/>
    <property type="evidence" value="ECO:0007669"/>
    <property type="project" value="InterPro"/>
</dbReference>
<reference evidence="2" key="2">
    <citation type="submission" date="2014-03" db="EMBL/GenBank/DDBJ databases">
        <authorList>
            <person name="Genoscope - CEA"/>
        </authorList>
    </citation>
    <scope>NUCLEOTIDE SEQUENCE</scope>
</reference>